<dbReference type="PROSITE" id="PS00213">
    <property type="entry name" value="LIPOCALIN"/>
    <property type="match status" value="1"/>
</dbReference>
<keyword evidence="2" id="KW-1185">Reference proteome</keyword>
<reference evidence="1 2" key="1">
    <citation type="journal article" date="2021" name="Sci. Rep.">
        <title>The genome of the diatom Chaetoceros tenuissimus carries an ancient integrated fragment of an extant virus.</title>
        <authorList>
            <person name="Hongo Y."/>
            <person name="Kimura K."/>
            <person name="Takaki Y."/>
            <person name="Yoshida Y."/>
            <person name="Baba S."/>
            <person name="Kobayashi G."/>
            <person name="Nagasaki K."/>
            <person name="Hano T."/>
            <person name="Tomaru Y."/>
        </authorList>
    </citation>
    <scope>NUCLEOTIDE SEQUENCE [LARGE SCALE GENOMIC DNA]</scope>
    <source>
        <strain evidence="1 2">NIES-3715</strain>
    </source>
</reference>
<proteinExistence type="predicted"/>
<comment type="caution">
    <text evidence="1">The sequence shown here is derived from an EMBL/GenBank/DDBJ whole genome shotgun (WGS) entry which is preliminary data.</text>
</comment>
<evidence type="ECO:0000313" key="1">
    <source>
        <dbReference type="EMBL" id="GFH58050.1"/>
    </source>
</evidence>
<sequence>MSQIQQGLPSICPNPNSIQSSFVREYFNSSKLQGKWYEVAYKDVFQVKGCKCQSSFKDIQEKETNTIIRDEFILECYNATYLGDLRFELDKNIPAHFKGTWNLPVVKRIPIPDTVVDVGVDENTGDYYWIVEFQCVNGPSLLHWKRIFFYGLQIYSRQSRLDADEIVQIQDRLRLLGLGSFLDHWSPVTKVDQTNCIREE</sequence>
<dbReference type="AlphaFoldDB" id="A0AAD3D776"/>
<organism evidence="1 2">
    <name type="scientific">Chaetoceros tenuissimus</name>
    <dbReference type="NCBI Taxonomy" id="426638"/>
    <lineage>
        <taxon>Eukaryota</taxon>
        <taxon>Sar</taxon>
        <taxon>Stramenopiles</taxon>
        <taxon>Ochrophyta</taxon>
        <taxon>Bacillariophyta</taxon>
        <taxon>Coscinodiscophyceae</taxon>
        <taxon>Chaetocerotophycidae</taxon>
        <taxon>Chaetocerotales</taxon>
        <taxon>Chaetocerotaceae</taxon>
        <taxon>Chaetoceros</taxon>
    </lineage>
</organism>
<protein>
    <submittedName>
        <fullName evidence="1">Uncharacterized protein</fullName>
    </submittedName>
</protein>
<evidence type="ECO:0000313" key="2">
    <source>
        <dbReference type="Proteomes" id="UP001054902"/>
    </source>
</evidence>
<gene>
    <name evidence="1" type="ORF">CTEN210_14526</name>
</gene>
<dbReference type="SUPFAM" id="SSF50814">
    <property type="entry name" value="Lipocalins"/>
    <property type="match status" value="1"/>
</dbReference>
<dbReference type="EMBL" id="BLLK01000060">
    <property type="protein sequence ID" value="GFH58050.1"/>
    <property type="molecule type" value="Genomic_DNA"/>
</dbReference>
<dbReference type="InterPro" id="IPR012674">
    <property type="entry name" value="Calycin"/>
</dbReference>
<accession>A0AAD3D776</accession>
<dbReference type="Gene3D" id="2.40.128.20">
    <property type="match status" value="1"/>
</dbReference>
<dbReference type="InterPro" id="IPR022272">
    <property type="entry name" value="Lipocalin_CS"/>
</dbReference>
<name>A0AAD3D776_9STRA</name>
<dbReference type="Proteomes" id="UP001054902">
    <property type="component" value="Unassembled WGS sequence"/>
</dbReference>